<feature type="region of interest" description="Disordered" evidence="2">
    <location>
        <begin position="1006"/>
        <end position="1424"/>
    </location>
</feature>
<feature type="compositionally biased region" description="Low complexity" evidence="2">
    <location>
        <begin position="691"/>
        <end position="701"/>
    </location>
</feature>
<feature type="compositionally biased region" description="Polar residues" evidence="2">
    <location>
        <begin position="593"/>
        <end position="611"/>
    </location>
</feature>
<feature type="compositionally biased region" description="Acidic residues" evidence="2">
    <location>
        <begin position="1766"/>
        <end position="1778"/>
    </location>
</feature>
<feature type="region of interest" description="Disordered" evidence="2">
    <location>
        <begin position="457"/>
        <end position="990"/>
    </location>
</feature>
<gene>
    <name evidence="5" type="primary">LOC101852497</name>
</gene>
<dbReference type="SMART" id="SM00028">
    <property type="entry name" value="TPR"/>
    <property type="match status" value="3"/>
</dbReference>
<dbReference type="SUPFAM" id="SSF48452">
    <property type="entry name" value="TPR-like"/>
    <property type="match status" value="1"/>
</dbReference>
<feature type="compositionally biased region" description="Basic and acidic residues" evidence="2">
    <location>
        <begin position="1504"/>
        <end position="1548"/>
    </location>
</feature>
<dbReference type="Pfam" id="PF13414">
    <property type="entry name" value="TPR_11"/>
    <property type="match status" value="1"/>
</dbReference>
<keyword evidence="1" id="KW-0802">TPR repeat</keyword>
<feature type="compositionally biased region" description="Basic and acidic residues" evidence="2">
    <location>
        <begin position="1012"/>
        <end position="1083"/>
    </location>
</feature>
<keyword evidence="4" id="KW-1185">Reference proteome</keyword>
<feature type="region of interest" description="Disordered" evidence="2">
    <location>
        <begin position="1616"/>
        <end position="1779"/>
    </location>
</feature>
<dbReference type="GeneID" id="101852497"/>
<dbReference type="InterPro" id="IPR039190">
    <property type="entry name" value="TTC14"/>
</dbReference>
<dbReference type="SUPFAM" id="SSF50249">
    <property type="entry name" value="Nucleic acid-binding proteins"/>
    <property type="match status" value="1"/>
</dbReference>
<feature type="compositionally biased region" description="Basic and acidic residues" evidence="2">
    <location>
        <begin position="892"/>
        <end position="906"/>
    </location>
</feature>
<dbReference type="InterPro" id="IPR011990">
    <property type="entry name" value="TPR-like_helical_dom_sf"/>
</dbReference>
<feature type="repeat" description="TPR" evidence="1">
    <location>
        <begin position="367"/>
        <end position="400"/>
    </location>
</feature>
<feature type="compositionally biased region" description="Basic and acidic residues" evidence="2">
    <location>
        <begin position="1370"/>
        <end position="1417"/>
    </location>
</feature>
<proteinExistence type="predicted"/>
<evidence type="ECO:0000256" key="2">
    <source>
        <dbReference type="SAM" id="MobiDB-lite"/>
    </source>
</evidence>
<feature type="compositionally biased region" description="Basic and acidic residues" evidence="2">
    <location>
        <begin position="941"/>
        <end position="957"/>
    </location>
</feature>
<feature type="region of interest" description="Disordered" evidence="2">
    <location>
        <begin position="1833"/>
        <end position="1869"/>
    </location>
</feature>
<dbReference type="InterPro" id="IPR019734">
    <property type="entry name" value="TPR_rpt"/>
</dbReference>
<feature type="compositionally biased region" description="Low complexity" evidence="2">
    <location>
        <begin position="1692"/>
        <end position="1704"/>
    </location>
</feature>
<feature type="compositionally biased region" description="Basic residues" evidence="2">
    <location>
        <begin position="489"/>
        <end position="499"/>
    </location>
</feature>
<dbReference type="Gene3D" id="2.40.50.140">
    <property type="entry name" value="Nucleic acid-binding proteins"/>
    <property type="match status" value="1"/>
</dbReference>
<feature type="compositionally biased region" description="Basic residues" evidence="2">
    <location>
        <begin position="1631"/>
        <end position="1645"/>
    </location>
</feature>
<feature type="compositionally biased region" description="Low complexity" evidence="2">
    <location>
        <begin position="737"/>
        <end position="747"/>
    </location>
</feature>
<dbReference type="InterPro" id="IPR012340">
    <property type="entry name" value="NA-bd_OB-fold"/>
</dbReference>
<feature type="compositionally biased region" description="Basic and acidic residues" evidence="2">
    <location>
        <begin position="1308"/>
        <end position="1331"/>
    </location>
</feature>
<dbReference type="PROSITE" id="PS50126">
    <property type="entry name" value="S1"/>
    <property type="match status" value="1"/>
</dbReference>
<dbReference type="PANTHER" id="PTHR23184">
    <property type="entry name" value="TETRATRICOPEPTIDE REPEAT PROTEIN 14"/>
    <property type="match status" value="1"/>
</dbReference>
<feature type="compositionally biased region" description="Basic and acidic residues" evidence="2">
    <location>
        <begin position="642"/>
        <end position="652"/>
    </location>
</feature>
<dbReference type="Proteomes" id="UP000694888">
    <property type="component" value="Unplaced"/>
</dbReference>
<feature type="compositionally biased region" description="Low complexity" evidence="2">
    <location>
        <begin position="832"/>
        <end position="842"/>
    </location>
</feature>
<feature type="compositionally biased region" description="Basic and acidic residues" evidence="2">
    <location>
        <begin position="1122"/>
        <end position="1149"/>
    </location>
</feature>
<feature type="compositionally biased region" description="Polar residues" evidence="2">
    <location>
        <begin position="978"/>
        <end position="990"/>
    </location>
</feature>
<feature type="compositionally biased region" description="Basic residues" evidence="2">
    <location>
        <begin position="525"/>
        <end position="535"/>
    </location>
</feature>
<feature type="compositionally biased region" description="Basic residues" evidence="2">
    <location>
        <begin position="702"/>
        <end position="736"/>
    </location>
</feature>
<accession>A0ABM1A7C9</accession>
<feature type="compositionally biased region" description="Low complexity" evidence="2">
    <location>
        <begin position="815"/>
        <end position="824"/>
    </location>
</feature>
<feature type="compositionally biased region" description="Basic and acidic residues" evidence="2">
    <location>
        <begin position="543"/>
        <end position="572"/>
    </location>
</feature>
<feature type="compositionally biased region" description="Basic and acidic residues" evidence="2">
    <location>
        <begin position="963"/>
        <end position="976"/>
    </location>
</feature>
<feature type="compositionally biased region" description="Basic and acidic residues" evidence="2">
    <location>
        <begin position="846"/>
        <end position="867"/>
    </location>
</feature>
<feature type="compositionally biased region" description="Low complexity" evidence="2">
    <location>
        <begin position="477"/>
        <end position="488"/>
    </location>
</feature>
<feature type="compositionally biased region" description="Basic and acidic residues" evidence="2">
    <location>
        <begin position="1156"/>
        <end position="1173"/>
    </location>
</feature>
<dbReference type="PROSITE" id="PS50005">
    <property type="entry name" value="TPR"/>
    <property type="match status" value="3"/>
</dbReference>
<protein>
    <submittedName>
        <fullName evidence="5">Zinc finger CCCH domain-containing protein 13 isoform X1</fullName>
    </submittedName>
</protein>
<feature type="compositionally biased region" description="Polar residues" evidence="2">
    <location>
        <begin position="661"/>
        <end position="680"/>
    </location>
</feature>
<organism evidence="4 5">
    <name type="scientific">Aplysia californica</name>
    <name type="common">California sea hare</name>
    <dbReference type="NCBI Taxonomy" id="6500"/>
    <lineage>
        <taxon>Eukaryota</taxon>
        <taxon>Metazoa</taxon>
        <taxon>Spiralia</taxon>
        <taxon>Lophotrochozoa</taxon>
        <taxon>Mollusca</taxon>
        <taxon>Gastropoda</taxon>
        <taxon>Heterobranchia</taxon>
        <taxon>Euthyneura</taxon>
        <taxon>Tectipleura</taxon>
        <taxon>Aplysiida</taxon>
        <taxon>Aplysioidea</taxon>
        <taxon>Aplysiidae</taxon>
        <taxon>Aplysia</taxon>
    </lineage>
</organism>
<feature type="compositionally biased region" description="Basic and acidic residues" evidence="2">
    <location>
        <begin position="756"/>
        <end position="767"/>
    </location>
</feature>
<feature type="compositionally biased region" description="Basic and acidic residues" evidence="2">
    <location>
        <begin position="1276"/>
        <end position="1299"/>
    </location>
</feature>
<feature type="repeat" description="TPR" evidence="1">
    <location>
        <begin position="326"/>
        <end position="359"/>
    </location>
</feature>
<evidence type="ECO:0000313" key="5">
    <source>
        <dbReference type="RefSeq" id="XP_012942263.1"/>
    </source>
</evidence>
<feature type="compositionally biased region" description="Gly residues" evidence="2">
    <location>
        <begin position="1239"/>
        <end position="1250"/>
    </location>
</feature>
<feature type="compositionally biased region" description="Basic and acidic residues" evidence="2">
    <location>
        <begin position="1223"/>
        <end position="1233"/>
    </location>
</feature>
<name>A0ABM1A7C9_APLCA</name>
<dbReference type="Gene3D" id="1.25.40.10">
    <property type="entry name" value="Tetratricopeptide repeat domain"/>
    <property type="match status" value="1"/>
</dbReference>
<feature type="region of interest" description="Disordered" evidence="2">
    <location>
        <begin position="1446"/>
        <end position="1566"/>
    </location>
</feature>
<feature type="compositionally biased region" description="Basic and acidic residues" evidence="2">
    <location>
        <begin position="1616"/>
        <end position="1630"/>
    </location>
</feature>
<feature type="compositionally biased region" description="Basic and acidic residues" evidence="2">
    <location>
        <begin position="1093"/>
        <end position="1109"/>
    </location>
</feature>
<feature type="compositionally biased region" description="Gly residues" evidence="2">
    <location>
        <begin position="878"/>
        <end position="890"/>
    </location>
</feature>
<evidence type="ECO:0000259" key="3">
    <source>
        <dbReference type="PROSITE" id="PS50126"/>
    </source>
</evidence>
<dbReference type="InterPro" id="IPR003029">
    <property type="entry name" value="S1_domain"/>
</dbReference>
<evidence type="ECO:0000256" key="1">
    <source>
        <dbReference type="PROSITE-ProRule" id="PRU00339"/>
    </source>
</evidence>
<evidence type="ECO:0000313" key="4">
    <source>
        <dbReference type="Proteomes" id="UP000694888"/>
    </source>
</evidence>
<feature type="compositionally biased region" description="Basic residues" evidence="2">
    <location>
        <begin position="1661"/>
        <end position="1691"/>
    </location>
</feature>
<feature type="compositionally biased region" description="Basic and acidic residues" evidence="2">
    <location>
        <begin position="1734"/>
        <end position="1744"/>
    </location>
</feature>
<dbReference type="PANTHER" id="PTHR23184:SF9">
    <property type="entry name" value="TETRATRICOPEPTIDE REPEAT PROTEIN 14"/>
    <property type="match status" value="1"/>
</dbReference>
<dbReference type="RefSeq" id="XP_012942263.1">
    <property type="nucleotide sequence ID" value="XM_013086809.2"/>
</dbReference>
<sequence length="1899" mass="215610">MDVKQIGKAVQYHGVALLKKLGEEQQEAPSATILSYLSKREPQEPEIRDEHFQNKLCSFIAKKSDLLFRPLSGEDKETTSKDNIDDAYAIMPPLETFMDLPVPVRREHLYNTLHVDDCVTGVVSQILENGLLIRLLCVDKFQARDIEDLEAMAYCPAKELPKLYANESALDAFQEKDIVRGIVLNVDAKTERIILSLHKKAVPDEKKYPRIGLITEAEFPVHYRRKSQIQDMPYEEMIHSVLGFNNSGNVKALLSELDIPDTASYLRFHSRLRIPEKEYAEGLNKWQSQKLAHQSVAQGVEFFKQGKELEAMQHFSRALQIDPTNVEALVARGALYANKESFHRAIQDFEEALAANPRHNNARNYLLETLLTYGKSCEDDREFEEACVHYQHALKVDPGNVEAKDMLAGCQRLMVIQKQQEGSKPGAEVEKEKTIDVDVDVGQSLISRTAEKLKQLIQEDRKKSSSSAKKKTKKRWSSSSSSSDSGHSGLRKPQHRRSRSSSSSGSDRRHRRKSRKVSGDSDRSSRKKGKRRRRSVTTSPPPRKPDVKEEHGERTLTREKSPVEDRRTKDSLMVKTEGGAETEGFSFEIEPKVTTSFLPVSSRDYFSTTTRIPGLGSPENADERPPPVKRSPQHRTAQLLMTERRKFYEDNARPPQHTFRGVSSSLATGQRRSRTRSPQGSRSRSAKRSLSRSPQRSMARSRSAKRSPSRSRSRSGKRSPSRSPQRPRSRSAKRSPSRSPQRPLLGARARRSRSKSPREGTGLKELDMYLGNVRPSKDKDSQDILSAWESFIRHKEKPSPPPARRSRSDSRDSVGSRSPYSSPRPRYRSRSLSRSPAAPPLSFRQDYGDSWRGERREGDPGWRERVYNEWGGRRGGRRGGGLWSGRGGYRSPGRERVVPRDRDRGRLSRSPPPPPVSSVAANRFDHQFPSRGGYGRGRMGRLQDRPGRPKTFEESPRGIDGSETGRDKSVFVEADSRPSFSQGLVDRQMSQEQFLRWRERQEKYEATVSLNLDERREGIRADQQRRSQDVGEEGKRVRGEELWGGREEKAGKEERAGREERSGREERVGREGGPGREERRSLKDAWTSIHKGRSGDREPSDLAEDRVRLEGQYATSKNPDGGQREREKVKDQGREERDGSSLSSRKLEDGYAYGGPREESGRRFQEERERSRESSASQKFAVEWRQQRERSRESSASQKFVVDSRQQMEEVGVSGGGTSAVEDEVKPSRRRQEVDEEGGGSGKLGTGGAGPRIIRKPVMDDPNLNRPMLSSNELAVLERKKREEKERLRQKYAETKPDTAQDGSENFKGGESKRASKDRRGEEEESDGKTRRTDRKKKKRRKSRDKDKKRRRRDSSDAGDDEEEKKKKKNGENDKKKLKIEASKSRGMPDDDRGDGKGRKGSDDASEGGEKGRKSQWLDEVDLEKEIERRVQQRLREEEARLKEVALASQGQQEAVGHEQGATDVPETATDGESSDTLAAAAQEAQKASRWDSKRRASGQNSVDVRDLGGDKSEKKGESEEEQERDRIGESEGKQEGEEKGENEGKGESEEEEEDNHPEVFIETQSGWCKDMKGNMYYARKWEELAVGWHEDKHGNKYFAHAMDRESYQEAIEGLREEMSEREREREAWRSRARGRGYGRGRGRGFFHGYGARGRFEFNRRSRSPKKSRSRSPKRSRSHREKRSRSRHRRNSSPSSVSDSLKPRGSPRSRRSKDGRSKSSDKKKAEKISAVADKSVKAADHQKSAEPSGRTGSGGPEVADPPVADREDETGVQEEETEVTFVVGTRGDNKLFATADLREASREQTDDWDDVENENWREKVPLKSALKVTPASRWDRMPGVGESGGHSRWADDASVGLETDEVGGKTSEESLTELEKFLRNLKQMKKKQWIAEGKVKEKE</sequence>
<feature type="repeat" description="TPR" evidence="1">
    <location>
        <begin position="292"/>
        <end position="325"/>
    </location>
</feature>
<reference evidence="5" key="1">
    <citation type="submission" date="2025-08" db="UniProtKB">
        <authorList>
            <consortium name="RefSeq"/>
        </authorList>
    </citation>
    <scope>IDENTIFICATION</scope>
</reference>
<feature type="compositionally biased region" description="Basic residues" evidence="2">
    <location>
        <begin position="1332"/>
        <end position="1353"/>
    </location>
</feature>
<feature type="domain" description="S1 motif" evidence="3">
    <location>
        <begin position="116"/>
        <end position="198"/>
    </location>
</feature>
<feature type="compositionally biased region" description="Basic and acidic residues" evidence="2">
    <location>
        <begin position="1712"/>
        <end position="1727"/>
    </location>
</feature>